<organism evidence="5 6">
    <name type="scientific">Potamilus streckersoni</name>
    <dbReference type="NCBI Taxonomy" id="2493646"/>
    <lineage>
        <taxon>Eukaryota</taxon>
        <taxon>Metazoa</taxon>
        <taxon>Spiralia</taxon>
        <taxon>Lophotrochozoa</taxon>
        <taxon>Mollusca</taxon>
        <taxon>Bivalvia</taxon>
        <taxon>Autobranchia</taxon>
        <taxon>Heteroconchia</taxon>
        <taxon>Palaeoheterodonta</taxon>
        <taxon>Unionida</taxon>
        <taxon>Unionoidea</taxon>
        <taxon>Unionidae</taxon>
        <taxon>Ambleminae</taxon>
        <taxon>Lampsilini</taxon>
        <taxon>Potamilus</taxon>
    </lineage>
</organism>
<keyword evidence="2" id="KW-0808">Transferase</keyword>
<proteinExistence type="predicted"/>
<dbReference type="Gene3D" id="3.40.50.150">
    <property type="entry name" value="Vaccinia Virus protein VP39"/>
    <property type="match status" value="2"/>
</dbReference>
<feature type="region of interest" description="Disordered" evidence="3">
    <location>
        <begin position="168"/>
        <end position="205"/>
    </location>
</feature>
<dbReference type="AlphaFoldDB" id="A0AAE0VGT9"/>
<dbReference type="GO" id="GO:0030488">
    <property type="term" value="P:tRNA methylation"/>
    <property type="evidence" value="ECO:0007669"/>
    <property type="project" value="TreeGrafter"/>
</dbReference>
<evidence type="ECO:0000256" key="1">
    <source>
        <dbReference type="ARBA" id="ARBA00022603"/>
    </source>
</evidence>
<dbReference type="InterPro" id="IPR051422">
    <property type="entry name" value="AlkB_tRNA_MeTrf/Diox"/>
</dbReference>
<dbReference type="InterPro" id="IPR013216">
    <property type="entry name" value="Methyltransf_11"/>
</dbReference>
<name>A0AAE0VGT9_9BIVA</name>
<evidence type="ECO:0000256" key="3">
    <source>
        <dbReference type="SAM" id="MobiDB-lite"/>
    </source>
</evidence>
<dbReference type="CDD" id="cd02440">
    <property type="entry name" value="AdoMet_MTases"/>
    <property type="match status" value="1"/>
</dbReference>
<dbReference type="Proteomes" id="UP001195483">
    <property type="component" value="Unassembled WGS sequence"/>
</dbReference>
<dbReference type="GO" id="GO:0106335">
    <property type="term" value="F:tRNA (5-carboxymethyluridine(34)-5-O)-methyltransferase activity"/>
    <property type="evidence" value="ECO:0007669"/>
    <property type="project" value="TreeGrafter"/>
</dbReference>
<keyword evidence="1" id="KW-0489">Methyltransferase</keyword>
<dbReference type="GO" id="GO:0002098">
    <property type="term" value="P:tRNA wobble uridine modification"/>
    <property type="evidence" value="ECO:0007669"/>
    <property type="project" value="TreeGrafter"/>
</dbReference>
<feature type="compositionally biased region" description="Low complexity" evidence="3">
    <location>
        <begin position="182"/>
        <end position="192"/>
    </location>
</feature>
<dbReference type="FunFam" id="3.40.50.150:FF:000195">
    <property type="entry name" value="Methyltransferase domain containing protein"/>
    <property type="match status" value="1"/>
</dbReference>
<dbReference type="GO" id="GO:0005634">
    <property type="term" value="C:nucleus"/>
    <property type="evidence" value="ECO:0007669"/>
    <property type="project" value="TreeGrafter"/>
</dbReference>
<gene>
    <name evidence="5" type="ORF">CHS0354_037144</name>
</gene>
<feature type="domain" description="Methyltransferase type 11" evidence="4">
    <location>
        <begin position="56"/>
        <end position="145"/>
    </location>
</feature>
<dbReference type="SUPFAM" id="SSF53335">
    <property type="entry name" value="S-adenosyl-L-methionine-dependent methyltransferases"/>
    <property type="match status" value="1"/>
</dbReference>
<dbReference type="GO" id="GO:0000049">
    <property type="term" value="F:tRNA binding"/>
    <property type="evidence" value="ECO:0007669"/>
    <property type="project" value="TreeGrafter"/>
</dbReference>
<dbReference type="Pfam" id="PF08241">
    <property type="entry name" value="Methyltransf_11"/>
    <property type="match status" value="1"/>
</dbReference>
<reference evidence="5" key="1">
    <citation type="journal article" date="2021" name="Genome Biol. Evol.">
        <title>A High-Quality Reference Genome for a Parasitic Bivalve with Doubly Uniparental Inheritance (Bivalvia: Unionida).</title>
        <authorList>
            <person name="Smith C.H."/>
        </authorList>
    </citation>
    <scope>NUCLEOTIDE SEQUENCE</scope>
    <source>
        <strain evidence="5">CHS0354</strain>
    </source>
</reference>
<dbReference type="GO" id="GO:0005737">
    <property type="term" value="C:cytoplasm"/>
    <property type="evidence" value="ECO:0007669"/>
    <property type="project" value="TreeGrafter"/>
</dbReference>
<evidence type="ECO:0000313" key="5">
    <source>
        <dbReference type="EMBL" id="KAK3577111.1"/>
    </source>
</evidence>
<evidence type="ECO:0000259" key="4">
    <source>
        <dbReference type="Pfam" id="PF08241"/>
    </source>
</evidence>
<reference evidence="5" key="2">
    <citation type="journal article" date="2021" name="Genome Biol. Evol.">
        <title>Developing a high-quality reference genome for a parasitic bivalve with doubly uniparental inheritance (Bivalvia: Unionida).</title>
        <authorList>
            <person name="Smith C.H."/>
        </authorList>
    </citation>
    <scope>NUCLEOTIDE SEQUENCE</scope>
    <source>
        <strain evidence="5">CHS0354</strain>
        <tissue evidence="5">Mantle</tissue>
    </source>
</reference>
<accession>A0AAE0VGT9</accession>
<sequence length="963" mass="110356">MATPWGRGRVAEKFERDHVQHIYDEIAPRLGSIQHKAWPNVKKFLKLLHPGALVADIGCGNGRYLNINRRIYKVGLDSCCPLIESCRSKGHEVMYGDNLSLPFRDNLFDAVISIGVIHHFSSEERRLRAVQELTRILRPGGKLMIYVWAFEQKHRRFDSQDVLVPWHGGHHGENSKMKSHGSDQSFSSTSSLSEDDDAEKPSFQDSYFHNQQDSTQQLQNSAESLVQCRNAHSYRHSLSQESKSSFTNSYKLLDNVSSSCDKDRITQECRKLEVSIRALSADCICHEQSVSQDGSLYRWSHTEEDGIMFDETSNKFDCSDQMTIQNKSLSSKNWAKISETVNERSLLNENTQGAKYNNSNEKFSLFKKSNMKSLDLGNFEAQVDEVFYPMMSSHCGIPRKIVNSSKSESVLSKSDEKKHRLSLFEILKMKFMKFLDDDYDIEENKMKNNIERNCQKNLERLELRDDSCFFPDQFCFENRVALSNNLCSFPFSFAVREFPLSSCAIFRQSSVLDTSDDCIGMSHINASLNQVSLQCVSEEKCQSPLSNLKSTFDAEERQNYNMASFLPVNNQNLEPVSGIHNFHMTGTLETSAQSNMEGNSYQNETNNHNHNNKEEVTSDHKYNYSNKDSVHRQTFDSILKVERECQRALKPKFYINQENMLEPNDTVSLEEDYHCSNFILGNINLASIESSSQDNFVIHSYEKDRCQILPAADVDLKWNGKRNSKKRNDGKIHSFGLYKEVGKSVNKRSMEYNCQPHLQCQQDVKNVLSTASMSNSLAADKKRSETGKTNKTIKSGQSFARNTNFNSESLHQVPEGEMKNAKMSENCHKEKIPDISHLSKVEHLGIKTESESFNSWHPLAEEPNVKYNPPNISHPDSSDLHRNAECESPYMKNSQHLKGLDMCKKVESPSPFDMTRHELCRFYHVFRKGELEQLISGHIGDLRTVHSMFDHSNWCVVAEKIKF</sequence>
<protein>
    <recommendedName>
        <fullName evidence="4">Methyltransferase type 11 domain-containing protein</fullName>
    </recommendedName>
</protein>
<reference evidence="5" key="3">
    <citation type="submission" date="2023-05" db="EMBL/GenBank/DDBJ databases">
        <authorList>
            <person name="Smith C.H."/>
        </authorList>
    </citation>
    <scope>NUCLEOTIDE SEQUENCE</scope>
    <source>
        <strain evidence="5">CHS0354</strain>
        <tissue evidence="5">Mantle</tissue>
    </source>
</reference>
<dbReference type="GO" id="GO:0008757">
    <property type="term" value="F:S-adenosylmethionine-dependent methyltransferase activity"/>
    <property type="evidence" value="ECO:0007669"/>
    <property type="project" value="InterPro"/>
</dbReference>
<dbReference type="EMBL" id="JAEAOA010002175">
    <property type="protein sequence ID" value="KAK3577111.1"/>
    <property type="molecule type" value="Genomic_DNA"/>
</dbReference>
<dbReference type="PANTHER" id="PTHR13069">
    <property type="entry name" value="ALKYLATED DNA REPAIR PROTEIN ALKB HOMOLOG 8"/>
    <property type="match status" value="1"/>
</dbReference>
<dbReference type="InterPro" id="IPR029063">
    <property type="entry name" value="SAM-dependent_MTases_sf"/>
</dbReference>
<evidence type="ECO:0000313" key="6">
    <source>
        <dbReference type="Proteomes" id="UP001195483"/>
    </source>
</evidence>
<evidence type="ECO:0000256" key="2">
    <source>
        <dbReference type="ARBA" id="ARBA00022679"/>
    </source>
</evidence>
<comment type="caution">
    <text evidence="5">The sequence shown here is derived from an EMBL/GenBank/DDBJ whole genome shotgun (WGS) entry which is preliminary data.</text>
</comment>
<dbReference type="PANTHER" id="PTHR13069:SF37">
    <property type="entry name" value="FIRE DANCER"/>
    <property type="match status" value="1"/>
</dbReference>
<keyword evidence="6" id="KW-1185">Reference proteome</keyword>